<evidence type="ECO:0000259" key="7">
    <source>
        <dbReference type="SMART" id="SM00278"/>
    </source>
</evidence>
<dbReference type="HAMAP" id="MF_00031">
    <property type="entry name" value="DNA_HJ_migration_RuvA"/>
    <property type="match status" value="1"/>
</dbReference>
<organism evidence="8 10">
    <name type="scientific">Alkalithermobacter thermoalcaliphilus JW-YL-7 = DSM 7308</name>
    <dbReference type="NCBI Taxonomy" id="1121328"/>
    <lineage>
        <taxon>Bacteria</taxon>
        <taxon>Bacillati</taxon>
        <taxon>Bacillota</taxon>
        <taxon>Clostridia</taxon>
        <taxon>Peptostreptococcales</taxon>
        <taxon>Tepidibacteraceae</taxon>
        <taxon>Alkalithermobacter</taxon>
    </lineage>
</organism>
<keyword evidence="3 6" id="KW-0238">DNA-binding</keyword>
<evidence type="ECO:0000256" key="1">
    <source>
        <dbReference type="ARBA" id="ARBA00022490"/>
    </source>
</evidence>
<reference evidence="9 11" key="2">
    <citation type="submission" date="2016-11" db="EMBL/GenBank/DDBJ databases">
        <authorList>
            <person name="Varghese N."/>
            <person name="Submissions S."/>
        </authorList>
    </citation>
    <scope>NUCLEOTIDE SEQUENCE [LARGE SCALE GENOMIC DNA]</scope>
    <source>
        <strain evidence="9 11">DSM 7308</strain>
    </source>
</reference>
<dbReference type="InterPro" id="IPR011114">
    <property type="entry name" value="RuvA_C"/>
</dbReference>
<comment type="domain">
    <text evidence="6">Has three domains with a flexible linker between the domains II and III and assumes an 'L' shape. Domain III is highly mobile and contacts RuvB.</text>
</comment>
<keyword evidence="1 6" id="KW-0963">Cytoplasm</keyword>
<dbReference type="Gene3D" id="1.10.8.10">
    <property type="entry name" value="DNA helicase RuvA subunit, C-terminal domain"/>
    <property type="match status" value="1"/>
</dbReference>
<dbReference type="GO" id="GO:0006310">
    <property type="term" value="P:DNA recombination"/>
    <property type="evidence" value="ECO:0007669"/>
    <property type="project" value="UniProtKB-UniRule"/>
</dbReference>
<dbReference type="Proteomes" id="UP000323392">
    <property type="component" value="Unassembled WGS sequence"/>
</dbReference>
<dbReference type="InterPro" id="IPR013849">
    <property type="entry name" value="DNA_helicase_Holl-junc_RuvA_I"/>
</dbReference>
<dbReference type="GO" id="GO:0000400">
    <property type="term" value="F:four-way junction DNA binding"/>
    <property type="evidence" value="ECO:0007669"/>
    <property type="project" value="UniProtKB-UniRule"/>
</dbReference>
<dbReference type="SUPFAM" id="SSF50249">
    <property type="entry name" value="Nucleic acid-binding proteins"/>
    <property type="match status" value="1"/>
</dbReference>
<name>A0A150FP40_CLOPD</name>
<keyword evidence="8" id="KW-0547">Nucleotide-binding</keyword>
<keyword evidence="11" id="KW-1185">Reference proteome</keyword>
<evidence type="ECO:0000256" key="5">
    <source>
        <dbReference type="ARBA" id="ARBA00023204"/>
    </source>
</evidence>
<keyword evidence="8" id="KW-0067">ATP-binding</keyword>
<dbReference type="AlphaFoldDB" id="A0A150FP40"/>
<evidence type="ECO:0000313" key="8">
    <source>
        <dbReference type="EMBL" id="KXZ39419.1"/>
    </source>
</evidence>
<dbReference type="GO" id="GO:0005524">
    <property type="term" value="F:ATP binding"/>
    <property type="evidence" value="ECO:0007669"/>
    <property type="project" value="InterPro"/>
</dbReference>
<dbReference type="InterPro" id="IPR010994">
    <property type="entry name" value="RuvA_2-like"/>
</dbReference>
<dbReference type="InterPro" id="IPR012340">
    <property type="entry name" value="NA-bd_OB-fold"/>
</dbReference>
<dbReference type="GO" id="GO:0006281">
    <property type="term" value="P:DNA repair"/>
    <property type="evidence" value="ECO:0007669"/>
    <property type="project" value="UniProtKB-UniRule"/>
</dbReference>
<evidence type="ECO:0000256" key="6">
    <source>
        <dbReference type="HAMAP-Rule" id="MF_00031"/>
    </source>
</evidence>
<dbReference type="GO" id="GO:0009378">
    <property type="term" value="F:four-way junction helicase activity"/>
    <property type="evidence" value="ECO:0007669"/>
    <property type="project" value="InterPro"/>
</dbReference>
<evidence type="ECO:0000256" key="3">
    <source>
        <dbReference type="ARBA" id="ARBA00023125"/>
    </source>
</evidence>
<comment type="subcellular location">
    <subcellularLocation>
        <location evidence="6">Cytoplasm</location>
    </subcellularLocation>
</comment>
<dbReference type="Gene3D" id="2.40.50.140">
    <property type="entry name" value="Nucleic acid-binding proteins"/>
    <property type="match status" value="1"/>
</dbReference>
<feature type="domain" description="Helix-hairpin-helix DNA-binding motif class 1" evidence="7">
    <location>
        <begin position="107"/>
        <end position="126"/>
    </location>
</feature>
<dbReference type="Pfam" id="PF01330">
    <property type="entry name" value="RuvA_N"/>
    <property type="match status" value="1"/>
</dbReference>
<accession>A0A150FP40</accession>
<evidence type="ECO:0000313" key="10">
    <source>
        <dbReference type="Proteomes" id="UP000092605"/>
    </source>
</evidence>
<dbReference type="SUPFAM" id="SSF46929">
    <property type="entry name" value="DNA helicase RuvA subunit, C-terminal domain"/>
    <property type="match status" value="1"/>
</dbReference>
<dbReference type="PATRIC" id="fig|1121328.3.peg.493"/>
<gene>
    <name evidence="6" type="primary">ruvA</name>
    <name evidence="8" type="ORF">JWYL7_0494</name>
    <name evidence="9" type="ORF">SAMN05661008_00395</name>
</gene>
<comment type="subunit">
    <text evidence="6">Homotetramer. Forms an RuvA(8)-RuvB(12)-Holliday junction (HJ) complex. HJ DNA is sandwiched between 2 RuvA tetramers; dsDNA enters through RuvA and exits via RuvB. An RuvB hexamer assembles on each DNA strand where it exits the tetramer. Each RuvB hexamer is contacted by two RuvA subunits (via domain III) on 2 adjacent RuvB subunits; this complex drives branch migration. In the full resolvosome a probable DNA-RuvA(4)-RuvB(12)-RuvC(2) complex forms which resolves the HJ.</text>
</comment>
<dbReference type="InterPro" id="IPR036267">
    <property type="entry name" value="RuvA_C_sf"/>
</dbReference>
<evidence type="ECO:0000256" key="4">
    <source>
        <dbReference type="ARBA" id="ARBA00023172"/>
    </source>
</evidence>
<evidence type="ECO:0000256" key="2">
    <source>
        <dbReference type="ARBA" id="ARBA00022763"/>
    </source>
</evidence>
<keyword evidence="5 6" id="KW-0234">DNA repair</keyword>
<dbReference type="Proteomes" id="UP000092605">
    <property type="component" value="Unassembled WGS sequence"/>
</dbReference>
<dbReference type="CDD" id="cd14332">
    <property type="entry name" value="UBA_RuvA_C"/>
    <property type="match status" value="1"/>
</dbReference>
<dbReference type="OrthoDB" id="5293449at2"/>
<dbReference type="RefSeq" id="WP_066068575.1">
    <property type="nucleotide sequence ID" value="NZ_FRBG01000002.1"/>
</dbReference>
<dbReference type="Pfam" id="PF14520">
    <property type="entry name" value="HHH_5"/>
    <property type="match status" value="1"/>
</dbReference>
<evidence type="ECO:0000313" key="9">
    <source>
        <dbReference type="EMBL" id="SHK52412.1"/>
    </source>
</evidence>
<protein>
    <recommendedName>
        <fullName evidence="6">Holliday junction branch migration complex subunit RuvA</fullName>
    </recommendedName>
</protein>
<proteinExistence type="inferred from homology"/>
<dbReference type="GO" id="GO:0009379">
    <property type="term" value="C:Holliday junction helicase complex"/>
    <property type="evidence" value="ECO:0007669"/>
    <property type="project" value="InterPro"/>
</dbReference>
<comment type="caution">
    <text evidence="6">Lacks conserved residue(s) required for the propagation of feature annotation.</text>
</comment>
<comment type="caution">
    <text evidence="8">The sequence shown here is derived from an EMBL/GenBank/DDBJ whole genome shotgun (WGS) entry which is preliminary data.</text>
</comment>
<dbReference type="GO" id="GO:0005737">
    <property type="term" value="C:cytoplasm"/>
    <property type="evidence" value="ECO:0007669"/>
    <property type="project" value="UniProtKB-SubCell"/>
</dbReference>
<dbReference type="Pfam" id="PF07499">
    <property type="entry name" value="RuvA_C"/>
    <property type="match status" value="1"/>
</dbReference>
<dbReference type="EMBL" id="LSFY01000001">
    <property type="protein sequence ID" value="KXZ39419.1"/>
    <property type="molecule type" value="Genomic_DNA"/>
</dbReference>
<feature type="domain" description="Helix-hairpin-helix DNA-binding motif class 1" evidence="7">
    <location>
        <begin position="72"/>
        <end position="91"/>
    </location>
</feature>
<keyword evidence="4 6" id="KW-0233">DNA recombination</keyword>
<evidence type="ECO:0000313" key="11">
    <source>
        <dbReference type="Proteomes" id="UP000323392"/>
    </source>
</evidence>
<dbReference type="NCBIfam" id="TIGR00084">
    <property type="entry name" value="ruvA"/>
    <property type="match status" value="1"/>
</dbReference>
<dbReference type="InterPro" id="IPR000085">
    <property type="entry name" value="RuvA"/>
</dbReference>
<comment type="similarity">
    <text evidence="6">Belongs to the RuvA family.</text>
</comment>
<feature type="region of interest" description="Domain III" evidence="6">
    <location>
        <begin position="146"/>
        <end position="194"/>
    </location>
</feature>
<keyword evidence="8" id="KW-0378">Hydrolase</keyword>
<dbReference type="SUPFAM" id="SSF47781">
    <property type="entry name" value="RuvA domain 2-like"/>
    <property type="match status" value="1"/>
</dbReference>
<keyword evidence="2 6" id="KW-0227">DNA damage</keyword>
<dbReference type="EMBL" id="FRBG01000002">
    <property type="protein sequence ID" value="SHK52412.1"/>
    <property type="molecule type" value="Genomic_DNA"/>
</dbReference>
<dbReference type="Gene3D" id="1.10.150.20">
    <property type="entry name" value="5' to 3' exonuclease, C-terminal subdomain"/>
    <property type="match status" value="1"/>
</dbReference>
<dbReference type="GO" id="GO:0048476">
    <property type="term" value="C:Holliday junction resolvase complex"/>
    <property type="evidence" value="ECO:0007669"/>
    <property type="project" value="UniProtKB-UniRule"/>
</dbReference>
<dbReference type="SMART" id="SM00278">
    <property type="entry name" value="HhH1"/>
    <property type="match status" value="2"/>
</dbReference>
<sequence length="194" mass="21528">MYRYIKGTVEEIGLDYVVIESFGIGYKINTSSNTIYNIKKGQSVKLYTRLIVKEDDMSICGFLTEEELSMFELLNSVSKIGPKLALGILSFAPVKQLGGFILSGDINSISKAPGVGKKTAERIVLELKDKIDKNNVEYEISLFSNETIQIDEAVEALIALGYSPKEAKNAADIVRKDSKNTEDLIKKALTYLMK</sequence>
<reference evidence="8 10" key="1">
    <citation type="submission" date="2016-02" db="EMBL/GenBank/DDBJ databases">
        <title>Draft genome sequence for Clostridium paradoxum JW-YL-7.</title>
        <authorList>
            <person name="Utturkar S.M."/>
            <person name="Lancaster A."/>
            <person name="Poole F.L."/>
            <person name="Adams M.W."/>
            <person name="Brown S.D."/>
        </authorList>
    </citation>
    <scope>NUCLEOTIDE SEQUENCE [LARGE SCALE GENOMIC DNA]</scope>
    <source>
        <strain evidence="8 10">JW-YL-7</strain>
    </source>
</reference>
<keyword evidence="8" id="KW-0347">Helicase</keyword>
<comment type="function">
    <text evidence="6">The RuvA-RuvB-RuvC complex processes Holliday junction (HJ) DNA during genetic recombination and DNA repair, while the RuvA-RuvB complex plays an important role in the rescue of blocked DNA replication forks via replication fork reversal (RFR). RuvA specifically binds to HJ cruciform DNA, conferring on it an open structure. The RuvB hexamer acts as an ATP-dependent pump, pulling dsDNA into and through the RuvAB complex. HJ branch migration allows RuvC to scan DNA until it finds its consensus sequence, where it cleaves and resolves the cruciform DNA.</text>
</comment>
<dbReference type="STRING" id="1121328.JWYL7_0494"/>
<dbReference type="InterPro" id="IPR003583">
    <property type="entry name" value="Hlx-hairpin-Hlx_DNA-bd_motif"/>
</dbReference>